<dbReference type="Proteomes" id="UP000828390">
    <property type="component" value="Unassembled WGS sequence"/>
</dbReference>
<name>A0A9D4KRP1_DREPO</name>
<sequence>MTRGFCVYSHFQGNVTFIFHNSESHMGLSQTQNVVNNQRQSPSRTPAVTVDSPVQRRYKRIRRIADCDSD</sequence>
<protein>
    <submittedName>
        <fullName evidence="1">Uncharacterized protein</fullName>
    </submittedName>
</protein>
<proteinExistence type="predicted"/>
<accession>A0A9D4KRP1</accession>
<dbReference type="EMBL" id="JAIWYP010000003">
    <property type="protein sequence ID" value="KAH3844865.1"/>
    <property type="molecule type" value="Genomic_DNA"/>
</dbReference>
<evidence type="ECO:0000313" key="2">
    <source>
        <dbReference type="Proteomes" id="UP000828390"/>
    </source>
</evidence>
<dbReference type="AlphaFoldDB" id="A0A9D4KRP1"/>
<organism evidence="1 2">
    <name type="scientific">Dreissena polymorpha</name>
    <name type="common">Zebra mussel</name>
    <name type="synonym">Mytilus polymorpha</name>
    <dbReference type="NCBI Taxonomy" id="45954"/>
    <lineage>
        <taxon>Eukaryota</taxon>
        <taxon>Metazoa</taxon>
        <taxon>Spiralia</taxon>
        <taxon>Lophotrochozoa</taxon>
        <taxon>Mollusca</taxon>
        <taxon>Bivalvia</taxon>
        <taxon>Autobranchia</taxon>
        <taxon>Heteroconchia</taxon>
        <taxon>Euheterodonta</taxon>
        <taxon>Imparidentia</taxon>
        <taxon>Neoheterodontei</taxon>
        <taxon>Myida</taxon>
        <taxon>Dreissenoidea</taxon>
        <taxon>Dreissenidae</taxon>
        <taxon>Dreissena</taxon>
    </lineage>
</organism>
<evidence type="ECO:0000313" key="1">
    <source>
        <dbReference type="EMBL" id="KAH3844865.1"/>
    </source>
</evidence>
<reference evidence="1" key="1">
    <citation type="journal article" date="2019" name="bioRxiv">
        <title>The Genome of the Zebra Mussel, Dreissena polymorpha: A Resource for Invasive Species Research.</title>
        <authorList>
            <person name="McCartney M.A."/>
            <person name="Auch B."/>
            <person name="Kono T."/>
            <person name="Mallez S."/>
            <person name="Zhang Y."/>
            <person name="Obille A."/>
            <person name="Becker A."/>
            <person name="Abrahante J.E."/>
            <person name="Garbe J."/>
            <person name="Badalamenti J.P."/>
            <person name="Herman A."/>
            <person name="Mangelson H."/>
            <person name="Liachko I."/>
            <person name="Sullivan S."/>
            <person name="Sone E.D."/>
            <person name="Koren S."/>
            <person name="Silverstein K.A.T."/>
            <person name="Beckman K.B."/>
            <person name="Gohl D.M."/>
        </authorList>
    </citation>
    <scope>NUCLEOTIDE SEQUENCE</scope>
    <source>
        <strain evidence="1">Duluth1</strain>
        <tissue evidence="1">Whole animal</tissue>
    </source>
</reference>
<keyword evidence="2" id="KW-1185">Reference proteome</keyword>
<comment type="caution">
    <text evidence="1">The sequence shown here is derived from an EMBL/GenBank/DDBJ whole genome shotgun (WGS) entry which is preliminary data.</text>
</comment>
<gene>
    <name evidence="1" type="ORF">DPMN_087131</name>
</gene>
<reference evidence="1" key="2">
    <citation type="submission" date="2020-11" db="EMBL/GenBank/DDBJ databases">
        <authorList>
            <person name="McCartney M.A."/>
            <person name="Auch B."/>
            <person name="Kono T."/>
            <person name="Mallez S."/>
            <person name="Becker A."/>
            <person name="Gohl D.M."/>
            <person name="Silverstein K.A.T."/>
            <person name="Koren S."/>
            <person name="Bechman K.B."/>
            <person name="Herman A."/>
            <person name="Abrahante J.E."/>
            <person name="Garbe J."/>
        </authorList>
    </citation>
    <scope>NUCLEOTIDE SEQUENCE</scope>
    <source>
        <strain evidence="1">Duluth1</strain>
        <tissue evidence="1">Whole animal</tissue>
    </source>
</reference>